<proteinExistence type="predicted"/>
<dbReference type="EMBL" id="JACONZ010000001">
    <property type="protein sequence ID" value="MBC5580644.1"/>
    <property type="molecule type" value="Genomic_DNA"/>
</dbReference>
<keyword evidence="1" id="KW-1133">Transmembrane helix</keyword>
<feature type="transmembrane region" description="Helical" evidence="1">
    <location>
        <begin position="167"/>
        <end position="187"/>
    </location>
</feature>
<keyword evidence="3" id="KW-1185">Reference proteome</keyword>
<feature type="transmembrane region" description="Helical" evidence="1">
    <location>
        <begin position="380"/>
        <end position="402"/>
    </location>
</feature>
<sequence>MTAFMEMFLTFAALAALSFFVGARTSLPSGAAPLAVLCATMLWYSLAGCLDLLFPAGLLWFAAALAAAAALVLRRREIRWKELLGPGMVFFLIASLLVIGLFALRRPIFMEWDEFTFWGIAPKVVKSTGRLYTFEPGSMVGVTYVPGLVMLDHAFQFLGTAFVPWKVFAAYDILFFAIFAAALSMFRRRGWRMAVPMAVVLTLLPYLLTVYHRGIYVQPIYMSAYADIPMGLLFGAGLAVYFAAEKKTPAVLLTAALAVTAESIAKDMGFALCMVAAALICFDLLFVEKGGAVFAKLRGVWAKLCWCALTVLLPLGAFFGWALHLQAALGVSRFDLGGSEEMGMVQMVVTGIAELASPQKSEKFAQIADGMYKAFFTTKLTMLGSGFAVVLVILALLALAYLCGSRAQKARTAWFAALSMLGFAAFYIFNIFTYAYIFKGQEALGLSNYNRYIYPYYIGWLLAALVLLGRSLADGRAERAGGRALAWQGALFALPYALMAAVLLPLRGVWAAQDGASYRLQPLLLAAGLGLTALLLALSAAPLRAVSFVPLLLAALSFLCCARVFALVQPQLSVVDYPDGYFAGRNEQIAQVEGIKARLGENERVFYICQGDDGRRWFMSYYDFYPEVLLDYSLGGAGISPESRLNTVSIPRFFTREQAQRFLAADVTLTPEVWCEYLQASGCTAVYLEQVDESFQQAYGALFEGGAQSGGLYRIQGEGQGMRFAPIPEEVSAR</sequence>
<evidence type="ECO:0000313" key="3">
    <source>
        <dbReference type="Proteomes" id="UP000659630"/>
    </source>
</evidence>
<dbReference type="RefSeq" id="WP_186886983.1">
    <property type="nucleotide sequence ID" value="NZ_JACONZ010000001.1"/>
</dbReference>
<comment type="caution">
    <text evidence="2">The sequence shown here is derived from an EMBL/GenBank/DDBJ whole genome shotgun (WGS) entry which is preliminary data.</text>
</comment>
<feature type="transmembrane region" description="Helical" evidence="1">
    <location>
        <begin position="300"/>
        <end position="323"/>
    </location>
</feature>
<feature type="transmembrane region" description="Helical" evidence="1">
    <location>
        <begin position="83"/>
        <end position="104"/>
    </location>
</feature>
<accession>A0A923KXI9</accession>
<feature type="transmembrane region" description="Helical" evidence="1">
    <location>
        <begin position="414"/>
        <end position="437"/>
    </location>
</feature>
<dbReference type="AlphaFoldDB" id="A0A923KXI9"/>
<feature type="transmembrane region" description="Helical" evidence="1">
    <location>
        <begin position="41"/>
        <end position="71"/>
    </location>
</feature>
<dbReference type="Proteomes" id="UP000659630">
    <property type="component" value="Unassembled WGS sequence"/>
</dbReference>
<feature type="transmembrane region" description="Helical" evidence="1">
    <location>
        <begin position="457"/>
        <end position="473"/>
    </location>
</feature>
<feature type="transmembrane region" description="Helical" evidence="1">
    <location>
        <begin position="268"/>
        <end position="288"/>
    </location>
</feature>
<feature type="transmembrane region" description="Helical" evidence="1">
    <location>
        <begin position="545"/>
        <end position="568"/>
    </location>
</feature>
<protein>
    <submittedName>
        <fullName evidence="2">Uncharacterized protein</fullName>
    </submittedName>
</protein>
<feature type="transmembrane region" description="Helical" evidence="1">
    <location>
        <begin position="485"/>
        <end position="506"/>
    </location>
</feature>
<feature type="transmembrane region" description="Helical" evidence="1">
    <location>
        <begin position="193"/>
        <end position="212"/>
    </location>
</feature>
<feature type="transmembrane region" description="Helical" evidence="1">
    <location>
        <begin position="518"/>
        <end position="538"/>
    </location>
</feature>
<feature type="transmembrane region" description="Helical" evidence="1">
    <location>
        <begin position="224"/>
        <end position="244"/>
    </location>
</feature>
<evidence type="ECO:0000313" key="2">
    <source>
        <dbReference type="EMBL" id="MBC5580644.1"/>
    </source>
</evidence>
<gene>
    <name evidence="2" type="ORF">H8S23_03910</name>
</gene>
<organism evidence="2 3">
    <name type="scientific">Anaerofilum hominis</name>
    <dbReference type="NCBI Taxonomy" id="2763016"/>
    <lineage>
        <taxon>Bacteria</taxon>
        <taxon>Bacillati</taxon>
        <taxon>Bacillota</taxon>
        <taxon>Clostridia</taxon>
        <taxon>Eubacteriales</taxon>
        <taxon>Oscillospiraceae</taxon>
        <taxon>Anaerofilum</taxon>
    </lineage>
</organism>
<keyword evidence="1" id="KW-0812">Transmembrane</keyword>
<evidence type="ECO:0000256" key="1">
    <source>
        <dbReference type="SAM" id="Phobius"/>
    </source>
</evidence>
<keyword evidence="1" id="KW-0472">Membrane</keyword>
<name>A0A923KXI9_9FIRM</name>
<reference evidence="2" key="1">
    <citation type="submission" date="2020-08" db="EMBL/GenBank/DDBJ databases">
        <title>Genome public.</title>
        <authorList>
            <person name="Liu C."/>
            <person name="Sun Q."/>
        </authorList>
    </citation>
    <scope>NUCLEOTIDE SEQUENCE</scope>
    <source>
        <strain evidence="2">BX8</strain>
    </source>
</reference>